<dbReference type="AlphaFoldDB" id="A0A1T5AGY8"/>
<evidence type="ECO:0000259" key="3">
    <source>
        <dbReference type="Pfam" id="PF08338"/>
    </source>
</evidence>
<comment type="similarity">
    <text evidence="1">Belongs to the NAD(P)-dependent epimerase/dehydratase family. SDR39U1 subfamily.</text>
</comment>
<dbReference type="NCBIfam" id="TIGR01777">
    <property type="entry name" value="yfcH"/>
    <property type="match status" value="1"/>
</dbReference>
<evidence type="ECO:0008006" key="6">
    <source>
        <dbReference type="Google" id="ProtNLM"/>
    </source>
</evidence>
<dbReference type="InterPro" id="IPR013549">
    <property type="entry name" value="DUF1731"/>
</dbReference>
<sequence>MNQSITPRNILITGATGLIGSRIVRNLQKRGHAIKILTRDPSRVKNAEAFYWDIDTGQIDPKCLDGIDTIIHLAGAGIADKRWTKKRKQEIVDSRVKSTRLLFNTIEKTGAKIDTIISASGGGYYGNRGDEVLTEESSNGTGFLAECCKQWEDAIDEGTKFCKRIIKLRIGIVLTRHGGALVELEKPVNFFAGAALGSGKQWIPWIHLYDMISIFEKVVEDSTYNGVYNTSSPFPVTNSEFTRAMAKKLFRPVWPVNVPEFVLKTLLGEMSEIVLISDRNSAQKLIDAGFQFRYPALDDALTEIYSQ</sequence>
<dbReference type="Pfam" id="PF01370">
    <property type="entry name" value="Epimerase"/>
    <property type="match status" value="1"/>
</dbReference>
<feature type="domain" description="DUF1731" evidence="3">
    <location>
        <begin position="258"/>
        <end position="304"/>
    </location>
</feature>
<organism evidence="4 5">
    <name type="scientific">Daejeonella lutea</name>
    <dbReference type="NCBI Taxonomy" id="572036"/>
    <lineage>
        <taxon>Bacteria</taxon>
        <taxon>Pseudomonadati</taxon>
        <taxon>Bacteroidota</taxon>
        <taxon>Sphingobacteriia</taxon>
        <taxon>Sphingobacteriales</taxon>
        <taxon>Sphingobacteriaceae</taxon>
        <taxon>Daejeonella</taxon>
    </lineage>
</organism>
<dbReference type="InterPro" id="IPR001509">
    <property type="entry name" value="Epimerase_deHydtase"/>
</dbReference>
<dbReference type="OrthoDB" id="9801773at2"/>
<dbReference type="Proteomes" id="UP000189981">
    <property type="component" value="Unassembled WGS sequence"/>
</dbReference>
<name>A0A1T5AGY8_9SPHI</name>
<dbReference type="PANTHER" id="PTHR11092">
    <property type="entry name" value="SUGAR NUCLEOTIDE EPIMERASE RELATED"/>
    <property type="match status" value="1"/>
</dbReference>
<evidence type="ECO:0000313" key="4">
    <source>
        <dbReference type="EMBL" id="SKB34109.1"/>
    </source>
</evidence>
<evidence type="ECO:0000313" key="5">
    <source>
        <dbReference type="Proteomes" id="UP000189981"/>
    </source>
</evidence>
<dbReference type="EMBL" id="FUYR01000001">
    <property type="protein sequence ID" value="SKB34109.1"/>
    <property type="molecule type" value="Genomic_DNA"/>
</dbReference>
<accession>A0A1T5AGY8</accession>
<keyword evidence="5" id="KW-1185">Reference proteome</keyword>
<dbReference type="STRING" id="572036.SAMN05661099_0703"/>
<dbReference type="RefSeq" id="WP_079702290.1">
    <property type="nucleotide sequence ID" value="NZ_FUYR01000001.1"/>
</dbReference>
<dbReference type="PANTHER" id="PTHR11092:SF0">
    <property type="entry name" value="EPIMERASE FAMILY PROTEIN SDR39U1"/>
    <property type="match status" value="1"/>
</dbReference>
<feature type="domain" description="NAD-dependent epimerase/dehydratase" evidence="2">
    <location>
        <begin position="10"/>
        <end position="136"/>
    </location>
</feature>
<gene>
    <name evidence="4" type="ORF">SAMN05661099_0703</name>
</gene>
<dbReference type="InterPro" id="IPR010099">
    <property type="entry name" value="SDR39U1"/>
</dbReference>
<reference evidence="5" key="1">
    <citation type="submission" date="2017-02" db="EMBL/GenBank/DDBJ databases">
        <authorList>
            <person name="Varghese N."/>
            <person name="Submissions S."/>
        </authorList>
    </citation>
    <scope>NUCLEOTIDE SEQUENCE [LARGE SCALE GENOMIC DNA]</scope>
    <source>
        <strain evidence="5">DSM 22385</strain>
    </source>
</reference>
<dbReference type="InterPro" id="IPR036291">
    <property type="entry name" value="NAD(P)-bd_dom_sf"/>
</dbReference>
<proteinExistence type="inferred from homology"/>
<dbReference type="Pfam" id="PF08338">
    <property type="entry name" value="DUF1731"/>
    <property type="match status" value="1"/>
</dbReference>
<dbReference type="Gene3D" id="3.40.50.720">
    <property type="entry name" value="NAD(P)-binding Rossmann-like Domain"/>
    <property type="match status" value="1"/>
</dbReference>
<protein>
    <recommendedName>
        <fullName evidence="6">TIGR01777 family protein</fullName>
    </recommendedName>
</protein>
<dbReference type="SUPFAM" id="SSF51735">
    <property type="entry name" value="NAD(P)-binding Rossmann-fold domains"/>
    <property type="match status" value="1"/>
</dbReference>
<evidence type="ECO:0000256" key="1">
    <source>
        <dbReference type="ARBA" id="ARBA00009353"/>
    </source>
</evidence>
<evidence type="ECO:0000259" key="2">
    <source>
        <dbReference type="Pfam" id="PF01370"/>
    </source>
</evidence>